<evidence type="ECO:0000256" key="3">
    <source>
        <dbReference type="PIRSR" id="PIRSR000390-2"/>
    </source>
</evidence>
<keyword evidence="5" id="KW-0032">Aminotransferase</keyword>
<dbReference type="InterPro" id="IPR020026">
    <property type="entry name" value="PseC"/>
</dbReference>
<reference evidence="5 6" key="1">
    <citation type="submission" date="2017-03" db="EMBL/GenBank/DDBJ databases">
        <authorList>
            <person name="Afonso C.L."/>
            <person name="Miller P.J."/>
            <person name="Scott M.A."/>
            <person name="Spackman E."/>
            <person name="Goraichik I."/>
            <person name="Dimitrov K.M."/>
            <person name="Suarez D.L."/>
            <person name="Swayne D.E."/>
        </authorList>
    </citation>
    <scope>NUCLEOTIDE SEQUENCE [LARGE SCALE GENOMIC DNA]</scope>
    <source>
        <strain evidence="5 6">CECT 8110</strain>
    </source>
</reference>
<keyword evidence="6" id="KW-1185">Reference proteome</keyword>
<dbReference type="EC" id="2.6.1.92" evidence="5"/>
<dbReference type="AlphaFoldDB" id="A0A1X6Z4P6"/>
<gene>
    <name evidence="5" type="primary">pseC</name>
    <name evidence="5" type="ORF">ROH8110_02160</name>
</gene>
<evidence type="ECO:0000313" key="6">
    <source>
        <dbReference type="Proteomes" id="UP000193207"/>
    </source>
</evidence>
<dbReference type="InterPro" id="IPR000653">
    <property type="entry name" value="DegT/StrS_aminotransferase"/>
</dbReference>
<name>A0A1X6Z4P6_9RHOB</name>
<organism evidence="5 6">
    <name type="scientific">Roseovarius halotolerans</name>
    <dbReference type="NCBI Taxonomy" id="505353"/>
    <lineage>
        <taxon>Bacteria</taxon>
        <taxon>Pseudomonadati</taxon>
        <taxon>Pseudomonadota</taxon>
        <taxon>Alphaproteobacteria</taxon>
        <taxon>Rhodobacterales</taxon>
        <taxon>Roseobacteraceae</taxon>
        <taxon>Roseovarius</taxon>
    </lineage>
</organism>
<dbReference type="SUPFAM" id="SSF53383">
    <property type="entry name" value="PLP-dependent transferases"/>
    <property type="match status" value="1"/>
</dbReference>
<dbReference type="Pfam" id="PF01041">
    <property type="entry name" value="DegT_DnrJ_EryC1"/>
    <property type="match status" value="1"/>
</dbReference>
<comment type="similarity">
    <text evidence="1 4">Belongs to the DegT/DnrJ/EryC1 family.</text>
</comment>
<evidence type="ECO:0000256" key="2">
    <source>
        <dbReference type="PIRSR" id="PIRSR000390-1"/>
    </source>
</evidence>
<feature type="modified residue" description="N6-(pyridoxal phosphate)lysine" evidence="3">
    <location>
        <position position="188"/>
    </location>
</feature>
<accession>A0A1X6Z4P6</accession>
<dbReference type="PIRSF" id="PIRSF000390">
    <property type="entry name" value="PLP_StrS"/>
    <property type="match status" value="1"/>
</dbReference>
<evidence type="ECO:0000313" key="5">
    <source>
        <dbReference type="EMBL" id="SLN40388.1"/>
    </source>
</evidence>
<dbReference type="InterPro" id="IPR015422">
    <property type="entry name" value="PyrdxlP-dep_Trfase_small"/>
</dbReference>
<dbReference type="GO" id="GO:0030170">
    <property type="term" value="F:pyridoxal phosphate binding"/>
    <property type="evidence" value="ECO:0007669"/>
    <property type="project" value="TreeGrafter"/>
</dbReference>
<dbReference type="RefSeq" id="WP_085817723.1">
    <property type="nucleotide sequence ID" value="NZ_FWFU01000002.1"/>
</dbReference>
<keyword evidence="3 4" id="KW-0663">Pyridoxal phosphate</keyword>
<dbReference type="PANTHER" id="PTHR30244:SF34">
    <property type="entry name" value="DTDP-4-AMINO-4,6-DIDEOXYGALACTOSE TRANSAMINASE"/>
    <property type="match status" value="1"/>
</dbReference>
<keyword evidence="5" id="KW-0808">Transferase</keyword>
<evidence type="ECO:0000256" key="1">
    <source>
        <dbReference type="ARBA" id="ARBA00037999"/>
    </source>
</evidence>
<dbReference type="EMBL" id="FWFU01000002">
    <property type="protein sequence ID" value="SLN40388.1"/>
    <property type="molecule type" value="Genomic_DNA"/>
</dbReference>
<dbReference type="PANTHER" id="PTHR30244">
    <property type="entry name" value="TRANSAMINASE"/>
    <property type="match status" value="1"/>
</dbReference>
<proteinExistence type="inferred from homology"/>
<dbReference type="GO" id="GO:0000271">
    <property type="term" value="P:polysaccharide biosynthetic process"/>
    <property type="evidence" value="ECO:0007669"/>
    <property type="project" value="TreeGrafter"/>
</dbReference>
<evidence type="ECO:0000256" key="4">
    <source>
        <dbReference type="RuleBase" id="RU004508"/>
    </source>
</evidence>
<dbReference type="OrthoDB" id="9768668at2"/>
<protein>
    <submittedName>
        <fullName evidence="5">UDP-4-amino-4, 6-dideoxy-N-acetyl-beta-L-altrosamine transaminase</fullName>
        <ecNumber evidence="5">2.6.1.92</ecNumber>
    </submittedName>
</protein>
<dbReference type="NCBIfam" id="TIGR03588">
    <property type="entry name" value="PseC"/>
    <property type="match status" value="1"/>
</dbReference>
<dbReference type="Gene3D" id="3.90.1150.10">
    <property type="entry name" value="Aspartate Aminotransferase, domain 1"/>
    <property type="match status" value="1"/>
</dbReference>
<dbReference type="InterPro" id="IPR015424">
    <property type="entry name" value="PyrdxlP-dep_Trfase"/>
</dbReference>
<dbReference type="Gene3D" id="3.40.640.10">
    <property type="entry name" value="Type I PLP-dependent aspartate aminotransferase-like (Major domain)"/>
    <property type="match status" value="1"/>
</dbReference>
<dbReference type="GO" id="GO:0008483">
    <property type="term" value="F:transaminase activity"/>
    <property type="evidence" value="ECO:0007669"/>
    <property type="project" value="UniProtKB-KW"/>
</dbReference>
<dbReference type="InterPro" id="IPR015421">
    <property type="entry name" value="PyrdxlP-dep_Trfase_major"/>
</dbReference>
<dbReference type="CDD" id="cd00616">
    <property type="entry name" value="AHBA_syn"/>
    <property type="match status" value="1"/>
</dbReference>
<sequence length="392" mass="43177">MIPYGRQSISDKDVAAVVDVLRSDFLTQGPTVPRFEQALRAACKAPHAIAVNSATSALHIACLALGLGPGKRLWTSPNSFVASANAGRLCGADVDFVDINPDTLNMSTTQLSDRLEQARRDDTLPHIVMPVHFGGQSCDMRSIHALSDEYGFRVIEDASHAIGAIYDGAPVGDCRYSDACVFSFHPVKIITTGEGGAVTTRDPALANRLGMLRSHGVIRDAGQMTHDSDGPWYYQQIDLGLNYRMTDLQAALGASQIARLDRFVKQRHDLAARYDEAFEQLPLRRQRRDAANRSGLHLYPVQLDPALPDRAALRLRLFDMLRKDGIGVNVHYIPIHTQPYYRALGFNDGHCPEAESYYQGALSLPLHPQLTRTEQSHVILSLRNGLRTLGLS</sequence>
<dbReference type="Proteomes" id="UP000193207">
    <property type="component" value="Unassembled WGS sequence"/>
</dbReference>
<feature type="active site" description="Proton acceptor" evidence="2">
    <location>
        <position position="188"/>
    </location>
</feature>